<organism evidence="2">
    <name type="scientific">Arundo donax</name>
    <name type="common">Giant reed</name>
    <name type="synonym">Donax arundinaceus</name>
    <dbReference type="NCBI Taxonomy" id="35708"/>
    <lineage>
        <taxon>Eukaryota</taxon>
        <taxon>Viridiplantae</taxon>
        <taxon>Streptophyta</taxon>
        <taxon>Embryophyta</taxon>
        <taxon>Tracheophyta</taxon>
        <taxon>Spermatophyta</taxon>
        <taxon>Magnoliopsida</taxon>
        <taxon>Liliopsida</taxon>
        <taxon>Poales</taxon>
        <taxon>Poaceae</taxon>
        <taxon>PACMAD clade</taxon>
        <taxon>Arundinoideae</taxon>
        <taxon>Arundineae</taxon>
        <taxon>Arundo</taxon>
    </lineage>
</organism>
<protein>
    <submittedName>
        <fullName evidence="2">Uncharacterized protein</fullName>
    </submittedName>
</protein>
<evidence type="ECO:0000313" key="2">
    <source>
        <dbReference type="EMBL" id="JAD72231.1"/>
    </source>
</evidence>
<feature type="region of interest" description="Disordered" evidence="1">
    <location>
        <begin position="1"/>
        <end position="22"/>
    </location>
</feature>
<sequence length="22" mass="2903">MKERGISRSWRRRRRDTTRGWR</sequence>
<proteinExistence type="predicted"/>
<dbReference type="AlphaFoldDB" id="A0A0A9C9H8"/>
<name>A0A0A9C9H8_ARUDO</name>
<reference evidence="2" key="2">
    <citation type="journal article" date="2015" name="Data Brief">
        <title>Shoot transcriptome of the giant reed, Arundo donax.</title>
        <authorList>
            <person name="Barrero R.A."/>
            <person name="Guerrero F.D."/>
            <person name="Moolhuijzen P."/>
            <person name="Goolsby J.A."/>
            <person name="Tidwell J."/>
            <person name="Bellgard S.E."/>
            <person name="Bellgard M.I."/>
        </authorList>
    </citation>
    <scope>NUCLEOTIDE SEQUENCE</scope>
    <source>
        <tissue evidence="2">Shoot tissue taken approximately 20 cm above the soil surface</tissue>
    </source>
</reference>
<accession>A0A0A9C9H8</accession>
<evidence type="ECO:0000256" key="1">
    <source>
        <dbReference type="SAM" id="MobiDB-lite"/>
    </source>
</evidence>
<reference evidence="2" key="1">
    <citation type="submission" date="2014-09" db="EMBL/GenBank/DDBJ databases">
        <authorList>
            <person name="Magalhaes I.L.F."/>
            <person name="Oliveira U."/>
            <person name="Santos F.R."/>
            <person name="Vidigal T.H.D.A."/>
            <person name="Brescovit A.D."/>
            <person name="Santos A.J."/>
        </authorList>
    </citation>
    <scope>NUCLEOTIDE SEQUENCE</scope>
    <source>
        <tissue evidence="2">Shoot tissue taken approximately 20 cm above the soil surface</tissue>
    </source>
</reference>
<dbReference type="EMBL" id="GBRH01225664">
    <property type="protein sequence ID" value="JAD72231.1"/>
    <property type="molecule type" value="Transcribed_RNA"/>
</dbReference>